<evidence type="ECO:0000313" key="3">
    <source>
        <dbReference type="Proteomes" id="UP000009168"/>
    </source>
</evidence>
<dbReference type="InParanoid" id="I7MIN6"/>
<dbReference type="Gene3D" id="1.25.40.10">
    <property type="entry name" value="Tetratricopeptide repeat domain"/>
    <property type="match status" value="1"/>
</dbReference>
<dbReference type="PROSITE" id="PS50005">
    <property type="entry name" value="TPR"/>
    <property type="match status" value="1"/>
</dbReference>
<organism evidence="2 3">
    <name type="scientific">Tetrahymena thermophila (strain SB210)</name>
    <dbReference type="NCBI Taxonomy" id="312017"/>
    <lineage>
        <taxon>Eukaryota</taxon>
        <taxon>Sar</taxon>
        <taxon>Alveolata</taxon>
        <taxon>Ciliophora</taxon>
        <taxon>Intramacronucleata</taxon>
        <taxon>Oligohymenophorea</taxon>
        <taxon>Hymenostomatida</taxon>
        <taxon>Tetrahymenina</taxon>
        <taxon>Tetrahymenidae</taxon>
        <taxon>Tetrahymena</taxon>
    </lineage>
</organism>
<protein>
    <submittedName>
        <fullName evidence="2">Tetratricopeptide repeat protein</fullName>
    </submittedName>
</protein>
<dbReference type="Proteomes" id="UP000009168">
    <property type="component" value="Unassembled WGS sequence"/>
</dbReference>
<proteinExistence type="predicted"/>
<dbReference type="STRING" id="312017.I7MIN6"/>
<dbReference type="SMART" id="SM00028">
    <property type="entry name" value="TPR"/>
    <property type="match status" value="1"/>
</dbReference>
<dbReference type="GeneID" id="7829955"/>
<accession>I7MIN6</accession>
<keyword evidence="3" id="KW-1185">Reference proteome</keyword>
<dbReference type="KEGG" id="tet:TTHERM_00239280"/>
<feature type="repeat" description="TPR" evidence="1">
    <location>
        <begin position="70"/>
        <end position="103"/>
    </location>
</feature>
<keyword evidence="1" id="KW-0802">TPR repeat</keyword>
<dbReference type="InterPro" id="IPR011990">
    <property type="entry name" value="TPR-like_helical_dom_sf"/>
</dbReference>
<dbReference type="EMBL" id="GG662443">
    <property type="protein sequence ID" value="EAS04607.2"/>
    <property type="molecule type" value="Genomic_DNA"/>
</dbReference>
<sequence>MCSFELIRHTQALEHSLLSIVILQDEFLQITLKHYREQNGLSKSNEINGIKLSDIDVKAKITDDRLAVLAIAYHNLGVELEHLKRYDESMKIYNRALNFASDNLGQNHSLVQNLTRVLQQAFSQLEGNKAASRCHVNGTKKQFRDIYRERVQSANVQHDMNSTIGGTPSASNAAQKNLPKLTKPEKLNTCISTNYYKPDNQESTKGILMNNGSTPLNNKFIKRTMSGNDSIQNDQGRLNSTVRKKNQYFMAGSNRQTPTQAYKPNPQSFDFSNGNIGIQQHQRNMSANTYHNSNNSRPMSINDSQQLNLSYINKSNTPSNNNFLGTYQNNNNYSFDASLQNDIVYNSYNINKNQNNQQSILKLTPNQIGLNSSVNQSINNFNNINYQNSISSNSPQIQQSISFNQRNAQLIDNHQQPTYPIDSQIQYNN</sequence>
<dbReference type="AlphaFoldDB" id="I7MIN6"/>
<dbReference type="RefSeq" id="XP_001024852.2">
    <property type="nucleotide sequence ID" value="XM_001024852.2"/>
</dbReference>
<dbReference type="SUPFAM" id="SSF48452">
    <property type="entry name" value="TPR-like"/>
    <property type="match status" value="1"/>
</dbReference>
<dbReference type="InterPro" id="IPR019734">
    <property type="entry name" value="TPR_rpt"/>
</dbReference>
<dbReference type="eggNOG" id="ENOG502R6RA">
    <property type="taxonomic scope" value="Eukaryota"/>
</dbReference>
<name>I7MIN6_TETTS</name>
<evidence type="ECO:0000313" key="2">
    <source>
        <dbReference type="EMBL" id="EAS04607.2"/>
    </source>
</evidence>
<evidence type="ECO:0000256" key="1">
    <source>
        <dbReference type="PROSITE-ProRule" id="PRU00339"/>
    </source>
</evidence>
<dbReference type="OrthoDB" id="2148418at2759"/>
<gene>
    <name evidence="2" type="ORF">TTHERM_00239280</name>
</gene>
<reference evidence="3" key="1">
    <citation type="journal article" date="2006" name="PLoS Biol.">
        <title>Macronuclear genome sequence of the ciliate Tetrahymena thermophila, a model eukaryote.</title>
        <authorList>
            <person name="Eisen J.A."/>
            <person name="Coyne R.S."/>
            <person name="Wu M."/>
            <person name="Wu D."/>
            <person name="Thiagarajan M."/>
            <person name="Wortman J.R."/>
            <person name="Badger J.H."/>
            <person name="Ren Q."/>
            <person name="Amedeo P."/>
            <person name="Jones K.M."/>
            <person name="Tallon L.J."/>
            <person name="Delcher A.L."/>
            <person name="Salzberg S.L."/>
            <person name="Silva J.C."/>
            <person name="Haas B.J."/>
            <person name="Majoros W.H."/>
            <person name="Farzad M."/>
            <person name="Carlton J.M."/>
            <person name="Smith R.K. Jr."/>
            <person name="Garg J."/>
            <person name="Pearlman R.E."/>
            <person name="Karrer K.M."/>
            <person name="Sun L."/>
            <person name="Manning G."/>
            <person name="Elde N.C."/>
            <person name="Turkewitz A.P."/>
            <person name="Asai D.J."/>
            <person name="Wilkes D.E."/>
            <person name="Wang Y."/>
            <person name="Cai H."/>
            <person name="Collins K."/>
            <person name="Stewart B.A."/>
            <person name="Lee S.R."/>
            <person name="Wilamowska K."/>
            <person name="Weinberg Z."/>
            <person name="Ruzzo W.L."/>
            <person name="Wloga D."/>
            <person name="Gaertig J."/>
            <person name="Frankel J."/>
            <person name="Tsao C.-C."/>
            <person name="Gorovsky M.A."/>
            <person name="Keeling P.J."/>
            <person name="Waller R.F."/>
            <person name="Patron N.J."/>
            <person name="Cherry J.M."/>
            <person name="Stover N.A."/>
            <person name="Krieger C.J."/>
            <person name="del Toro C."/>
            <person name="Ryder H.F."/>
            <person name="Williamson S.C."/>
            <person name="Barbeau R.A."/>
            <person name="Hamilton E.P."/>
            <person name="Orias E."/>
        </authorList>
    </citation>
    <scope>NUCLEOTIDE SEQUENCE [LARGE SCALE GENOMIC DNA]</scope>
    <source>
        <strain evidence="3">SB210</strain>
    </source>
</reference>